<keyword evidence="8" id="KW-1185">Reference proteome</keyword>
<dbReference type="Pfam" id="PF25361">
    <property type="entry name" value="AAA_lid_RFC1"/>
    <property type="match status" value="1"/>
</dbReference>
<dbReference type="SUPFAM" id="SSF52540">
    <property type="entry name" value="P-loop containing nucleoside triphosphate hydrolases"/>
    <property type="match status" value="1"/>
</dbReference>
<feature type="compositionally biased region" description="Low complexity" evidence="5">
    <location>
        <begin position="640"/>
        <end position="667"/>
    </location>
</feature>
<feature type="compositionally biased region" description="Basic and acidic residues" evidence="5">
    <location>
        <begin position="1493"/>
        <end position="1503"/>
    </location>
</feature>
<dbReference type="SUPFAM" id="SSF52113">
    <property type="entry name" value="BRCT domain"/>
    <property type="match status" value="1"/>
</dbReference>
<evidence type="ECO:0000256" key="5">
    <source>
        <dbReference type="SAM" id="MobiDB-lite"/>
    </source>
</evidence>
<sequence>MEFYIFIKEQAKKLENPQFYEKNNEPATIIENMINIEPFIDQIYCGQEKNDQAENENSPNNIKNLKLDIQNCQQQQQQQKCLIMSDCKHIMLMIQNIVYNILHVIEPKTQIIIVIKEKIREKMELIKINFQFQKGSEQQIIKDKFCQVSQQILQILGATQQIKIKEDQNKIDIKLTIYKNIVPILIQKYSLNIQEQQDPILAMNKITQIFKQKYPTSQFDTVKLETDHQNFPTNNIILEGSPKKQNKTLIRNNRKQVTANNHANIYIGSSEQPLKNQSKKKNTPIKNDSKLAAIRKNSVDKNTKQINQQSLSQQSDEKSQRNRQNKHKEIIQDESSRKSKRNSNSRKMSMEDDISAVSSRNMTPKKKYTPQKKHTPQKKQTPQKNQSKNKAENKQQHVIQNRVINPLQSKGKLSKKKTDEIQKDLQNIMIDESSKGSINTRSRSRKNSQNNQLNSQNSIQEIKSAKSTPRQQNTGKKRLKKGVKQVEQKKPWQNRQMDQAAKKKKQDSDFESDYQSEESDYESQEDNELDSEDYENLSDAEETKKGKKMTNKSSKNKMKKNFAIEDDQAKEKNAKNQDIKKMLTKQEAKQFNKNNTLQQREQGKKNLLNKKRRTVNSDSDNSESDEDINQKTQQKDKSPQKPQQQNIVQMLSQQKSSQSKYQQELQQAIEDSKKEAEVLAKKQNIQKQKQKEIDTDSDKMEVEEEYKEAQNQQLQYYNDKKNKEEQDLELALKLSIQDQTLQKAKSNSNLKKQQPTNLNQQVQNVKQQQQQQQQKQQQQIKKNNYQNNKMDIEDDDDSDDSDSEDLQQQRMKNKNINKNKIQHTTGPLKPVSKNNANMSQNKNVNMSGFAGLTFVFTGVLPSLQREDAQLLVKNHGGKVTGNVSGKTSYLVIGEKLEDGREVKEGSKYVNSTTKFAGKIKIINESEFADLVQQKLGQPLNYFTKTSTNDDIIREIREKYDISDDDSDYLDEQIAKKNQNMTSLWTTYHAPKNIDECVGNKDKIKKLLIWLRDWEDVVIKKTMKKEVPTANFWAAGGGGFPTVSNPNKPAALISGPPGIGKTTCVRIIAKQLGYELIETNASDIRNKNGVKGMLGDLISNQTIGFGIYKTIKNSPKTLILMDEVDGMSGGDRGGNQELMKLIDTTKTPIICICNDRQSQKVRSLANHCYDLEFNKPNSKDIMTRMQQIAKKEKLEVDDKTMEELVIRLNSDIRQIINSLQMWTKNKQKMNNKDFKDSLKSFNKDKEVSLTGFDAAKMLLNKATMAPLKLYEKINLFMIDYDTIPLIIQNQYIEAGKIQAKGSIKDLENLAEASESIADGDIMSQNIRSKQMWSLLPNMAIATGVIPTEVYCKEIAVAKFPAFYGKFSSQRKVYREIRELRQMLGHRITGSRFSIKFDYARPLLNLLLENLKKGKENIPQALQVMEYYNLNPDSIKEQLLDTQYPKNYDYFKDVETKTKTALTKAWKDRNDINLRKAKNVNKDLFTKKKKKIQGDDDNLKTRNMDDIQDDDSFINDNDIEEEDFSDEENDQNQNDQTKNKLAQKMSFKPKTQTQNSKQENKKSKK</sequence>
<dbReference type="Proteomes" id="UP000054937">
    <property type="component" value="Unassembled WGS sequence"/>
</dbReference>
<dbReference type="GO" id="GO:0005524">
    <property type="term" value="F:ATP binding"/>
    <property type="evidence" value="ECO:0007669"/>
    <property type="project" value="UniProtKB-KW"/>
</dbReference>
<feature type="compositionally biased region" description="Low complexity" evidence="5">
    <location>
        <begin position="378"/>
        <end position="388"/>
    </location>
</feature>
<feature type="compositionally biased region" description="Polar residues" evidence="5">
    <location>
        <begin position="260"/>
        <end position="276"/>
    </location>
</feature>
<dbReference type="InParanoid" id="A0A0V0QZL4"/>
<dbReference type="GO" id="GO:0005663">
    <property type="term" value="C:DNA replication factor C complex"/>
    <property type="evidence" value="ECO:0007669"/>
    <property type="project" value="InterPro"/>
</dbReference>
<dbReference type="InterPro" id="IPR003593">
    <property type="entry name" value="AAA+_ATPase"/>
</dbReference>
<dbReference type="InterPro" id="IPR003959">
    <property type="entry name" value="ATPase_AAA_core"/>
</dbReference>
<dbReference type="InterPro" id="IPR013725">
    <property type="entry name" value="DNA_replication_fac_RFC1_C"/>
</dbReference>
<dbReference type="SUPFAM" id="SSF48019">
    <property type="entry name" value="post-AAA+ oligomerization domain-like"/>
    <property type="match status" value="1"/>
</dbReference>
<dbReference type="Gene3D" id="1.10.8.60">
    <property type="match status" value="1"/>
</dbReference>
<dbReference type="CDD" id="cd18140">
    <property type="entry name" value="HLD_clamp_RFC"/>
    <property type="match status" value="1"/>
</dbReference>
<dbReference type="InterPro" id="IPR036420">
    <property type="entry name" value="BRCT_dom_sf"/>
</dbReference>
<comment type="caution">
    <text evidence="7">The sequence shown here is derived from an EMBL/GenBank/DDBJ whole genome shotgun (WGS) entry which is preliminary data.</text>
</comment>
<evidence type="ECO:0000259" key="6">
    <source>
        <dbReference type="PROSITE" id="PS50172"/>
    </source>
</evidence>
<feature type="region of interest" description="Disordered" evidence="5">
    <location>
        <begin position="743"/>
        <end position="832"/>
    </location>
</feature>
<evidence type="ECO:0000256" key="1">
    <source>
        <dbReference type="ARBA" id="ARBA00006116"/>
    </source>
</evidence>
<feature type="compositionally biased region" description="Basic and acidic residues" evidence="5">
    <location>
        <begin position="689"/>
        <end position="700"/>
    </location>
</feature>
<feature type="compositionally biased region" description="Basic and acidic residues" evidence="5">
    <location>
        <begin position="670"/>
        <end position="680"/>
    </location>
</feature>
<feature type="region of interest" description="Disordered" evidence="5">
    <location>
        <begin position="260"/>
        <end position="725"/>
    </location>
</feature>
<feature type="compositionally biased region" description="Acidic residues" evidence="5">
    <location>
        <begin position="509"/>
        <end position="540"/>
    </location>
</feature>
<dbReference type="InterPro" id="IPR008921">
    <property type="entry name" value="DNA_pol3_clamp-load_cplx_C"/>
</dbReference>
<dbReference type="GO" id="GO:0006260">
    <property type="term" value="P:DNA replication"/>
    <property type="evidence" value="ECO:0007669"/>
    <property type="project" value="UniProtKB-KW"/>
</dbReference>
<feature type="compositionally biased region" description="Basic residues" evidence="5">
    <location>
        <begin position="811"/>
        <end position="821"/>
    </location>
</feature>
<proteinExistence type="inferred from homology"/>
<dbReference type="GO" id="GO:0016887">
    <property type="term" value="F:ATP hydrolysis activity"/>
    <property type="evidence" value="ECO:0007669"/>
    <property type="project" value="InterPro"/>
</dbReference>
<dbReference type="Gene3D" id="3.40.50.10190">
    <property type="entry name" value="BRCT domain"/>
    <property type="match status" value="1"/>
</dbReference>
<feature type="compositionally biased region" description="Acidic residues" evidence="5">
    <location>
        <begin position="792"/>
        <end position="805"/>
    </location>
</feature>
<evidence type="ECO:0000313" key="8">
    <source>
        <dbReference type="Proteomes" id="UP000054937"/>
    </source>
</evidence>
<feature type="region of interest" description="Disordered" evidence="5">
    <location>
        <begin position="1493"/>
        <end position="1563"/>
    </location>
</feature>
<protein>
    <submittedName>
        <fullName evidence="7">p-loop containing nucleoside triphosphate hydrolase</fullName>
    </submittedName>
</protein>
<evidence type="ECO:0000313" key="7">
    <source>
        <dbReference type="EMBL" id="KRX07665.1"/>
    </source>
</evidence>
<dbReference type="FunFam" id="3.40.50.300:FF:000395">
    <property type="entry name" value="Replication factor C subunit 1"/>
    <property type="match status" value="1"/>
</dbReference>
<feature type="compositionally biased region" description="Polar residues" evidence="5">
    <location>
        <begin position="743"/>
        <end position="758"/>
    </location>
</feature>
<dbReference type="InterPro" id="IPR047854">
    <property type="entry name" value="RFC_lid"/>
</dbReference>
<evidence type="ECO:0000256" key="4">
    <source>
        <dbReference type="ARBA" id="ARBA00022840"/>
    </source>
</evidence>
<dbReference type="GO" id="GO:0005634">
    <property type="term" value="C:nucleus"/>
    <property type="evidence" value="ECO:0007669"/>
    <property type="project" value="TreeGrafter"/>
</dbReference>
<feature type="compositionally biased region" description="Basic and acidic residues" evidence="5">
    <location>
        <begin position="567"/>
        <end position="590"/>
    </location>
</feature>
<evidence type="ECO:0000256" key="2">
    <source>
        <dbReference type="ARBA" id="ARBA00022705"/>
    </source>
</evidence>
<dbReference type="PROSITE" id="PS50172">
    <property type="entry name" value="BRCT"/>
    <property type="match status" value="1"/>
</dbReference>
<dbReference type="SMART" id="SM00292">
    <property type="entry name" value="BRCT"/>
    <property type="match status" value="1"/>
</dbReference>
<name>A0A0V0QZL4_PSEPJ</name>
<dbReference type="CDD" id="cd00009">
    <property type="entry name" value="AAA"/>
    <property type="match status" value="1"/>
</dbReference>
<comment type="similarity">
    <text evidence="1">Belongs to the activator 1 large subunit family.</text>
</comment>
<dbReference type="InterPro" id="IPR027417">
    <property type="entry name" value="P-loop_NTPase"/>
</dbReference>
<dbReference type="OMA" id="RLYYVPM"/>
<dbReference type="Pfam" id="PF00004">
    <property type="entry name" value="AAA"/>
    <property type="match status" value="1"/>
</dbReference>
<feature type="compositionally biased region" description="Polar residues" evidence="5">
    <location>
        <begin position="304"/>
        <end position="314"/>
    </location>
</feature>
<dbReference type="OrthoDB" id="446168at2759"/>
<evidence type="ECO:0000256" key="3">
    <source>
        <dbReference type="ARBA" id="ARBA00022741"/>
    </source>
</evidence>
<accession>A0A0V0QZL4</accession>
<feature type="compositionally biased region" description="Basic residues" evidence="5">
    <location>
        <begin position="545"/>
        <end position="560"/>
    </location>
</feature>
<feature type="compositionally biased region" description="Polar residues" evidence="5">
    <location>
        <begin position="459"/>
        <end position="474"/>
    </location>
</feature>
<feature type="compositionally biased region" description="Acidic residues" evidence="5">
    <location>
        <begin position="1504"/>
        <end position="1528"/>
    </location>
</feature>
<feature type="compositionally biased region" description="Low complexity" evidence="5">
    <location>
        <begin position="447"/>
        <end position="458"/>
    </location>
</feature>
<dbReference type="Pfam" id="PF08519">
    <property type="entry name" value="RFC1"/>
    <property type="match status" value="1"/>
</dbReference>
<dbReference type="InterPro" id="IPR001357">
    <property type="entry name" value="BRCT_dom"/>
</dbReference>
<organism evidence="7 8">
    <name type="scientific">Pseudocohnilembus persalinus</name>
    <name type="common">Ciliate</name>
    <dbReference type="NCBI Taxonomy" id="266149"/>
    <lineage>
        <taxon>Eukaryota</taxon>
        <taxon>Sar</taxon>
        <taxon>Alveolata</taxon>
        <taxon>Ciliophora</taxon>
        <taxon>Intramacronucleata</taxon>
        <taxon>Oligohymenophorea</taxon>
        <taxon>Scuticociliatia</taxon>
        <taxon>Philasterida</taxon>
        <taxon>Pseudocohnilembidae</taxon>
        <taxon>Pseudocohnilembus</taxon>
    </lineage>
</organism>
<feature type="domain" description="BRCT" evidence="6">
    <location>
        <begin position="844"/>
        <end position="944"/>
    </location>
</feature>
<feature type="compositionally biased region" description="Basic residues" evidence="5">
    <location>
        <begin position="363"/>
        <end position="377"/>
    </location>
</feature>
<dbReference type="GO" id="GO:0003677">
    <property type="term" value="F:DNA binding"/>
    <property type="evidence" value="ECO:0007669"/>
    <property type="project" value="InterPro"/>
</dbReference>
<feature type="compositionally biased region" description="Low complexity" evidence="5">
    <location>
        <begin position="759"/>
        <end position="789"/>
    </location>
</feature>
<feature type="compositionally biased region" description="Basic and acidic residues" evidence="5">
    <location>
        <begin position="327"/>
        <end position="337"/>
    </location>
</feature>
<gene>
    <name evidence="7" type="ORF">PPERSA_11214</name>
</gene>
<dbReference type="PANTHER" id="PTHR23389:SF6">
    <property type="entry name" value="REPLICATION FACTOR C SUBUNIT 1"/>
    <property type="match status" value="1"/>
</dbReference>
<feature type="compositionally biased region" description="Polar residues" evidence="5">
    <location>
        <begin position="396"/>
        <end position="408"/>
    </location>
</feature>
<keyword evidence="3" id="KW-0547">Nucleotide-binding</keyword>
<feature type="compositionally biased region" description="Polar residues" evidence="5">
    <location>
        <begin position="591"/>
        <end position="600"/>
    </location>
</feature>
<dbReference type="EMBL" id="LDAU01000082">
    <property type="protein sequence ID" value="KRX07665.1"/>
    <property type="molecule type" value="Genomic_DNA"/>
</dbReference>
<dbReference type="GO" id="GO:0003689">
    <property type="term" value="F:DNA clamp loader activity"/>
    <property type="evidence" value="ECO:0007669"/>
    <property type="project" value="InterPro"/>
</dbReference>
<keyword evidence="2" id="KW-0235">DNA replication</keyword>
<dbReference type="Gene3D" id="1.20.272.10">
    <property type="match status" value="1"/>
</dbReference>
<keyword evidence="4" id="KW-0067">ATP-binding</keyword>
<dbReference type="SMART" id="SM00382">
    <property type="entry name" value="AAA"/>
    <property type="match status" value="1"/>
</dbReference>
<dbReference type="PANTHER" id="PTHR23389">
    <property type="entry name" value="CHROMOSOME TRANSMISSION FIDELITY FACTOR 18"/>
    <property type="match status" value="1"/>
</dbReference>
<dbReference type="Gene3D" id="3.40.50.300">
    <property type="entry name" value="P-loop containing nucleotide triphosphate hydrolases"/>
    <property type="match status" value="1"/>
</dbReference>
<dbReference type="Pfam" id="PF00533">
    <property type="entry name" value="BRCT"/>
    <property type="match status" value="1"/>
</dbReference>
<reference evidence="7 8" key="1">
    <citation type="journal article" date="2015" name="Sci. Rep.">
        <title>Genome of the facultative scuticociliatosis pathogen Pseudocohnilembus persalinus provides insight into its virulence through horizontal gene transfer.</title>
        <authorList>
            <person name="Xiong J."/>
            <person name="Wang G."/>
            <person name="Cheng J."/>
            <person name="Tian M."/>
            <person name="Pan X."/>
            <person name="Warren A."/>
            <person name="Jiang C."/>
            <person name="Yuan D."/>
            <person name="Miao W."/>
        </authorList>
    </citation>
    <scope>NUCLEOTIDE SEQUENCE [LARGE SCALE GENOMIC DNA]</scope>
    <source>
        <strain evidence="7">36N120E</strain>
    </source>
</reference>
<keyword evidence="7" id="KW-0378">Hydrolase</keyword>